<dbReference type="PATRIC" id="fig|1449350.3.peg.397"/>
<dbReference type="STRING" id="1449350.OCH239_01965"/>
<gene>
    <name evidence="1" type="ORF">OCH239_01965</name>
</gene>
<proteinExistence type="predicted"/>
<sequence>MSAIDWLGREGAAPAIAPPATGSRAILPPREEPPVAIDARAPTVAEGPIGETEPAAAGLLPMSMTGLPRSLWSRSDPERLTRLIAEVDPAVPALSALLNTLMLAEADPPEGSRDFLATRVRRLVEVGALDAASALLDRAGPAERPLFETWFDVALLTGRADDPCKALDENPRLTEKVAPRVFCAARNGDWPRAALAFETGRALGDLTGRDADLLERFLSPEAAEELPSLPPPLSPTPLQFVLYSAVGEPLPTTALPRAYATSHLSGDFGWKAQIEAVERLVRAGAVSENRFLGIYTEQEPAASGGVWDRVAALQDFEAALAAGETAEIEETLRAVWPLMLSNDLAVPFARLFGQELAELDLEGRAGRIAAEAALLSDGYEDAAREIEAEGGVLGFLSAIARGEAPQATPSVPHAQPIAQAFAENAAPPDDLAEMARSGRLGEAILRAMTLFGSGAAGNAGDLTDALATFRALGLEDTARRAALQLAILTEEPLR</sequence>
<dbReference type="eggNOG" id="ENOG502Z7WE">
    <property type="taxonomic scope" value="Bacteria"/>
</dbReference>
<reference evidence="1 2" key="1">
    <citation type="submission" date="2014-01" db="EMBL/GenBank/DDBJ databases">
        <title>Roseivivax halodurans JCM 10272 Genome Sequencing.</title>
        <authorList>
            <person name="Lai Q."/>
            <person name="Li G."/>
            <person name="Shao Z."/>
        </authorList>
    </citation>
    <scope>NUCLEOTIDE SEQUENCE [LARGE SCALE GENOMIC DNA]</scope>
    <source>
        <strain evidence="1 2">JCM 10272</strain>
    </source>
</reference>
<dbReference type="Proteomes" id="UP000022447">
    <property type="component" value="Unassembled WGS sequence"/>
</dbReference>
<evidence type="ECO:0000313" key="1">
    <source>
        <dbReference type="EMBL" id="ETX16613.1"/>
    </source>
</evidence>
<accession>X7EN73</accession>
<name>X7EN73_9RHOB</name>
<organism evidence="1 2">
    <name type="scientific">Roseivivax halodurans JCM 10272</name>
    <dbReference type="NCBI Taxonomy" id="1449350"/>
    <lineage>
        <taxon>Bacteria</taxon>
        <taxon>Pseudomonadati</taxon>
        <taxon>Pseudomonadota</taxon>
        <taxon>Alphaproteobacteria</taxon>
        <taxon>Rhodobacterales</taxon>
        <taxon>Roseobacteraceae</taxon>
        <taxon>Roseivivax</taxon>
    </lineage>
</organism>
<keyword evidence="2" id="KW-1185">Reference proteome</keyword>
<comment type="caution">
    <text evidence="1">The sequence shown here is derived from an EMBL/GenBank/DDBJ whole genome shotgun (WGS) entry which is preliminary data.</text>
</comment>
<protein>
    <submittedName>
        <fullName evidence="1">Uncharacterized protein</fullName>
    </submittedName>
</protein>
<evidence type="ECO:0000313" key="2">
    <source>
        <dbReference type="Proteomes" id="UP000022447"/>
    </source>
</evidence>
<dbReference type="OrthoDB" id="7929427at2"/>
<dbReference type="AlphaFoldDB" id="X7EN73"/>
<dbReference type="EMBL" id="JALZ01000001">
    <property type="protein sequence ID" value="ETX16613.1"/>
    <property type="molecule type" value="Genomic_DNA"/>
</dbReference>